<proteinExistence type="predicted"/>
<dbReference type="InterPro" id="IPR000073">
    <property type="entry name" value="AB_hydrolase_1"/>
</dbReference>
<dbReference type="Pfam" id="PF12697">
    <property type="entry name" value="Abhydrolase_6"/>
    <property type="match status" value="1"/>
</dbReference>
<sequence>MAAAHTNIHYYDISTCYARISVLDTGGNRLPVLLIHGNSSSKEIFRHQIEYFKKDYRVLALDLPGHGASSNASDPRQTYSMPGYARTVIEVLDKLGINRVVVLGWSLGGHIGLEMLALYPKMIGLMICGTPPVAAGKENVALGFRQNEHMRLAGKVDFTEEDVKNYAYQTVGVNAPHEPFILEAVARTDGLSRQYMFEAFTSPQATDQKLLAETSKIPLAIVNGAGDPFINAEYVENLNYQNLWQDQVFSLVGVDHAPFWEAPARFNPVLSDFLSDFQ</sequence>
<dbReference type="PANTHER" id="PTHR43798">
    <property type="entry name" value="MONOACYLGLYCEROL LIPASE"/>
    <property type="match status" value="1"/>
</dbReference>
<name>A0A2D0J0K2_XENBU</name>
<feature type="domain" description="AB hydrolase-1" evidence="1">
    <location>
        <begin position="32"/>
        <end position="267"/>
    </location>
</feature>
<dbReference type="Proteomes" id="UP000225833">
    <property type="component" value="Unassembled WGS sequence"/>
</dbReference>
<reference evidence="2 3" key="1">
    <citation type="journal article" date="2017" name="Nat. Microbiol.">
        <title>Natural product diversity associated with the nematode symbionts Photorhabdus and Xenorhabdus.</title>
        <authorList>
            <person name="Tobias N.J."/>
            <person name="Wolff H."/>
            <person name="Djahanschiri B."/>
            <person name="Grundmann F."/>
            <person name="Kronenwerth M."/>
            <person name="Shi Y.M."/>
            <person name="Simonyi S."/>
            <person name="Grun P."/>
            <person name="Shapiro-Ilan D."/>
            <person name="Pidot S.J."/>
            <person name="Stinear T.P."/>
            <person name="Ebersberger I."/>
            <person name="Bode H.B."/>
        </authorList>
    </citation>
    <scope>NUCLEOTIDE SEQUENCE [LARGE SCALE GENOMIC DNA]</scope>
    <source>
        <strain evidence="2 3">DSM 16342</strain>
    </source>
</reference>
<dbReference type="PRINTS" id="PR00111">
    <property type="entry name" value="ABHYDROLASE"/>
</dbReference>
<dbReference type="OrthoDB" id="9780765at2"/>
<dbReference type="SUPFAM" id="SSF53474">
    <property type="entry name" value="alpha/beta-Hydrolases"/>
    <property type="match status" value="1"/>
</dbReference>
<evidence type="ECO:0000313" key="2">
    <source>
        <dbReference type="EMBL" id="PHM27793.1"/>
    </source>
</evidence>
<evidence type="ECO:0000259" key="1">
    <source>
        <dbReference type="Pfam" id="PF12697"/>
    </source>
</evidence>
<accession>A0A2D0J0K2</accession>
<keyword evidence="2" id="KW-0378">Hydrolase</keyword>
<dbReference type="Gene3D" id="3.40.50.1820">
    <property type="entry name" value="alpha/beta hydrolase"/>
    <property type="match status" value="1"/>
</dbReference>
<protein>
    <submittedName>
        <fullName evidence="2">Epoxide hydrolase</fullName>
    </submittedName>
</protein>
<dbReference type="AlphaFoldDB" id="A0A2D0J0K2"/>
<evidence type="ECO:0000313" key="3">
    <source>
        <dbReference type="Proteomes" id="UP000225833"/>
    </source>
</evidence>
<gene>
    <name evidence="2" type="ORF">Xbud_02102</name>
</gene>
<dbReference type="InterPro" id="IPR050266">
    <property type="entry name" value="AB_hydrolase_sf"/>
</dbReference>
<dbReference type="GO" id="GO:0016787">
    <property type="term" value="F:hydrolase activity"/>
    <property type="evidence" value="ECO:0007669"/>
    <property type="project" value="UniProtKB-KW"/>
</dbReference>
<dbReference type="InterPro" id="IPR029058">
    <property type="entry name" value="AB_hydrolase_fold"/>
</dbReference>
<organism evidence="2 3">
    <name type="scientific">Xenorhabdus budapestensis</name>
    <dbReference type="NCBI Taxonomy" id="290110"/>
    <lineage>
        <taxon>Bacteria</taxon>
        <taxon>Pseudomonadati</taxon>
        <taxon>Pseudomonadota</taxon>
        <taxon>Gammaproteobacteria</taxon>
        <taxon>Enterobacterales</taxon>
        <taxon>Morganellaceae</taxon>
        <taxon>Xenorhabdus</taxon>
    </lineage>
</organism>
<dbReference type="EMBL" id="NIBS01000009">
    <property type="protein sequence ID" value="PHM27793.1"/>
    <property type="molecule type" value="Genomic_DNA"/>
</dbReference>
<comment type="caution">
    <text evidence="2">The sequence shown here is derived from an EMBL/GenBank/DDBJ whole genome shotgun (WGS) entry which is preliminary data.</text>
</comment>
<dbReference type="RefSeq" id="WP_099135997.1">
    <property type="nucleotide sequence ID" value="NZ_CAWNNJ010000163.1"/>
</dbReference>